<dbReference type="AlphaFoldDB" id="A0A4R2HPX5"/>
<protein>
    <submittedName>
        <fullName evidence="1">Uncharacterized protein</fullName>
    </submittedName>
</protein>
<accession>A0A4R2HPX5</accession>
<dbReference type="Proteomes" id="UP000294508">
    <property type="component" value="Unassembled WGS sequence"/>
</dbReference>
<proteinExistence type="predicted"/>
<evidence type="ECO:0000313" key="1">
    <source>
        <dbReference type="EMBL" id="TCO33019.1"/>
    </source>
</evidence>
<dbReference type="RefSeq" id="WP_132208528.1">
    <property type="nucleotide sequence ID" value="NZ_SLWN01000003.1"/>
</dbReference>
<gene>
    <name evidence="1" type="ORF">EV652_10318</name>
</gene>
<keyword evidence="2" id="KW-1185">Reference proteome</keyword>
<dbReference type="OrthoDB" id="3830843at2"/>
<sequence>MTTNFGAAGNELRARWNCQELADRYGLDAVPAYDQDGSATGWIAVDPAALEDHLYAYAEEGDEIDDGQGDGAEEDQE</sequence>
<dbReference type="EMBL" id="SLWN01000003">
    <property type="protein sequence ID" value="TCO33019.1"/>
    <property type="molecule type" value="Genomic_DNA"/>
</dbReference>
<reference evidence="1 2" key="1">
    <citation type="journal article" date="2015" name="Stand. Genomic Sci.">
        <title>Genomic Encyclopedia of Bacterial and Archaeal Type Strains, Phase III: the genomes of soil and plant-associated and newly described type strains.</title>
        <authorList>
            <person name="Whitman W.B."/>
            <person name="Woyke T."/>
            <person name="Klenk H.P."/>
            <person name="Zhou Y."/>
            <person name="Lilburn T.G."/>
            <person name="Beck B.J."/>
            <person name="De Vos P."/>
            <person name="Vandamme P."/>
            <person name="Eisen J.A."/>
            <person name="Garrity G."/>
            <person name="Hugenholtz P."/>
            <person name="Kyrpides N.C."/>
        </authorList>
    </citation>
    <scope>NUCLEOTIDE SEQUENCE [LARGE SCALE GENOMIC DNA]</scope>
    <source>
        <strain evidence="1 2">VKM Ac-2572</strain>
    </source>
</reference>
<name>A0A4R2HPX5_9ACTN</name>
<comment type="caution">
    <text evidence="1">The sequence shown here is derived from an EMBL/GenBank/DDBJ whole genome shotgun (WGS) entry which is preliminary data.</text>
</comment>
<organism evidence="1 2">
    <name type="scientific">Kribbella steppae</name>
    <dbReference type="NCBI Taxonomy" id="2512223"/>
    <lineage>
        <taxon>Bacteria</taxon>
        <taxon>Bacillati</taxon>
        <taxon>Actinomycetota</taxon>
        <taxon>Actinomycetes</taxon>
        <taxon>Propionibacteriales</taxon>
        <taxon>Kribbellaceae</taxon>
        <taxon>Kribbella</taxon>
    </lineage>
</organism>
<evidence type="ECO:0000313" key="2">
    <source>
        <dbReference type="Proteomes" id="UP000294508"/>
    </source>
</evidence>